<evidence type="ECO:0000256" key="5">
    <source>
        <dbReference type="ARBA" id="ARBA00023015"/>
    </source>
</evidence>
<dbReference type="Gene3D" id="1.10.10.60">
    <property type="entry name" value="Homeodomain-like"/>
    <property type="match status" value="1"/>
</dbReference>
<comment type="subcellular location">
    <subcellularLocation>
        <location evidence="1">Nucleus</location>
    </subcellularLocation>
</comment>
<reference evidence="12 13" key="1">
    <citation type="submission" date="2024-05" db="EMBL/GenBank/DDBJ databases">
        <title>Genetic variation in Jamaican populations of the coffee berry borer (Hypothenemus hampei).</title>
        <authorList>
            <person name="Errbii M."/>
            <person name="Myrie A."/>
        </authorList>
    </citation>
    <scope>NUCLEOTIDE SEQUENCE [LARGE SCALE GENOMIC DNA]</scope>
    <source>
        <strain evidence="12">JA-Hopewell-2020-01-JO</strain>
        <tissue evidence="12">Whole body</tissue>
    </source>
</reference>
<dbReference type="PROSITE" id="PS50090">
    <property type="entry name" value="MYB_LIKE"/>
    <property type="match status" value="1"/>
</dbReference>
<dbReference type="InterPro" id="IPR043145">
    <property type="entry name" value="Znf_ZZ_sf"/>
</dbReference>
<protein>
    <recommendedName>
        <fullName evidence="14">Transcriptional adapter</fullName>
    </recommendedName>
</protein>
<keyword evidence="6" id="KW-0804">Transcription</keyword>
<evidence type="ECO:0000256" key="4">
    <source>
        <dbReference type="ARBA" id="ARBA00022833"/>
    </source>
</evidence>
<name>A0ABD1F8F3_HYPHA</name>
<dbReference type="GO" id="GO:0008270">
    <property type="term" value="F:zinc ion binding"/>
    <property type="evidence" value="ECO:0007669"/>
    <property type="project" value="UniProtKB-KW"/>
</dbReference>
<dbReference type="Pfam" id="PF00249">
    <property type="entry name" value="Myb_DNA-binding"/>
    <property type="match status" value="1"/>
</dbReference>
<dbReference type="PROSITE" id="PS01357">
    <property type="entry name" value="ZF_ZZ_1"/>
    <property type="match status" value="1"/>
</dbReference>
<dbReference type="InterPro" id="IPR017884">
    <property type="entry name" value="SANT_dom"/>
</dbReference>
<evidence type="ECO:0000256" key="7">
    <source>
        <dbReference type="ARBA" id="ARBA00023242"/>
    </source>
</evidence>
<evidence type="ECO:0000256" key="3">
    <source>
        <dbReference type="ARBA" id="ARBA00022771"/>
    </source>
</evidence>
<dbReference type="EMBL" id="JBDJPC010000002">
    <property type="protein sequence ID" value="KAL1513866.1"/>
    <property type="molecule type" value="Genomic_DNA"/>
</dbReference>
<feature type="domain" description="Myb-like" evidence="9">
    <location>
        <begin position="66"/>
        <end position="112"/>
    </location>
</feature>
<dbReference type="SUPFAM" id="SSF57850">
    <property type="entry name" value="RING/U-box"/>
    <property type="match status" value="1"/>
</dbReference>
<comment type="caution">
    <text evidence="12">The sequence shown here is derived from an EMBL/GenBank/DDBJ whole genome shotgun (WGS) entry which is preliminary data.</text>
</comment>
<keyword evidence="5" id="KW-0805">Transcription regulation</keyword>
<dbReference type="GO" id="GO:0006355">
    <property type="term" value="P:regulation of DNA-templated transcription"/>
    <property type="evidence" value="ECO:0007669"/>
    <property type="project" value="UniProtKB-ARBA"/>
</dbReference>
<keyword evidence="2" id="KW-0479">Metal-binding</keyword>
<keyword evidence="3 8" id="KW-0863">Zinc-finger</keyword>
<evidence type="ECO:0000256" key="8">
    <source>
        <dbReference type="PROSITE-ProRule" id="PRU00228"/>
    </source>
</evidence>
<dbReference type="Pfam" id="PF22941">
    <property type="entry name" value="TADA2A-like_3rd"/>
    <property type="match status" value="1"/>
</dbReference>
<dbReference type="Pfam" id="PF25299">
    <property type="entry name" value="ZZ_ADA2"/>
    <property type="match status" value="1"/>
</dbReference>
<evidence type="ECO:0000259" key="10">
    <source>
        <dbReference type="PROSITE" id="PS50135"/>
    </source>
</evidence>
<feature type="domain" description="SANT" evidence="11">
    <location>
        <begin position="64"/>
        <end position="116"/>
    </location>
</feature>
<dbReference type="InterPro" id="IPR041983">
    <property type="entry name" value="ADA2-like_ZZ"/>
</dbReference>
<dbReference type="CDD" id="cd00167">
    <property type="entry name" value="SANT"/>
    <property type="match status" value="1"/>
</dbReference>
<dbReference type="GO" id="GO:0070461">
    <property type="term" value="C:SAGA-type complex"/>
    <property type="evidence" value="ECO:0007669"/>
    <property type="project" value="UniProtKB-ARBA"/>
</dbReference>
<dbReference type="Proteomes" id="UP001566132">
    <property type="component" value="Unassembled WGS sequence"/>
</dbReference>
<evidence type="ECO:0008006" key="14">
    <source>
        <dbReference type="Google" id="ProtNLM"/>
    </source>
</evidence>
<evidence type="ECO:0000256" key="6">
    <source>
        <dbReference type="ARBA" id="ARBA00023163"/>
    </source>
</evidence>
<dbReference type="AlphaFoldDB" id="A0ABD1F8F3"/>
<evidence type="ECO:0000313" key="12">
    <source>
        <dbReference type="EMBL" id="KAL1513866.1"/>
    </source>
</evidence>
<keyword evidence="4" id="KW-0862">Zinc</keyword>
<dbReference type="GO" id="GO:0005634">
    <property type="term" value="C:nucleus"/>
    <property type="evidence" value="ECO:0007669"/>
    <property type="project" value="UniProtKB-SubCell"/>
</dbReference>
<evidence type="ECO:0000259" key="9">
    <source>
        <dbReference type="PROSITE" id="PS50090"/>
    </source>
</evidence>
<dbReference type="CDD" id="cd02335">
    <property type="entry name" value="ZZ_ADA2"/>
    <property type="match status" value="1"/>
</dbReference>
<evidence type="ECO:0000256" key="2">
    <source>
        <dbReference type="ARBA" id="ARBA00022723"/>
    </source>
</evidence>
<dbReference type="SMART" id="SM00717">
    <property type="entry name" value="SANT"/>
    <property type="match status" value="1"/>
</dbReference>
<dbReference type="PROSITE" id="PS50135">
    <property type="entry name" value="ZF_ZZ_2"/>
    <property type="match status" value="1"/>
</dbReference>
<feature type="domain" description="ZZ-type" evidence="10">
    <location>
        <begin position="5"/>
        <end position="60"/>
    </location>
</feature>
<accession>A0ABD1F8F3</accession>
<proteinExistence type="predicted"/>
<evidence type="ECO:0000256" key="1">
    <source>
        <dbReference type="ARBA" id="ARBA00004123"/>
    </source>
</evidence>
<dbReference type="InterPro" id="IPR009057">
    <property type="entry name" value="Homeodomain-like_sf"/>
</dbReference>
<evidence type="ECO:0000313" key="13">
    <source>
        <dbReference type="Proteomes" id="UP001566132"/>
    </source>
</evidence>
<dbReference type="SUPFAM" id="SSF46689">
    <property type="entry name" value="Homeodomain-like"/>
    <property type="match status" value="1"/>
</dbReference>
<organism evidence="12 13">
    <name type="scientific">Hypothenemus hampei</name>
    <name type="common">Coffee berry borer</name>
    <dbReference type="NCBI Taxonomy" id="57062"/>
    <lineage>
        <taxon>Eukaryota</taxon>
        <taxon>Metazoa</taxon>
        <taxon>Ecdysozoa</taxon>
        <taxon>Arthropoda</taxon>
        <taxon>Hexapoda</taxon>
        <taxon>Insecta</taxon>
        <taxon>Pterygota</taxon>
        <taxon>Neoptera</taxon>
        <taxon>Endopterygota</taxon>
        <taxon>Coleoptera</taxon>
        <taxon>Polyphaga</taxon>
        <taxon>Cucujiformia</taxon>
        <taxon>Curculionidae</taxon>
        <taxon>Scolytinae</taxon>
        <taxon>Hypothenemus</taxon>
    </lineage>
</organism>
<sequence length="412" mass="48112">MADILPKVTCTYCQEDINGVRVQCCECPEFDICLQCFAAGAEIGPHKNDHSYRFVDHGSVSIFGGRGSWTGREQLQLLDTAELYSYGNWDLIAKDVETRTAEECKEEYISRYLDGNIGKAMWSNVPKPKLIVDLAEDDGPLSPLALSKLAPLDATLEEAKMSGYKPHRDDFEREYDPEAERLVADLQFDDQQEDADIERALKLAIVDMYVRRLRERHRRKRIVRDYQLVAKYFDNLRRDPSKPLYPKEQQELRDHMKPFAQFLNSGEYERLIASIERERELRHRLSELKRYRSLGMTTQEEIIHYEQHVAHQRHQIRQGKAAARSKSRTRLYQFAFHLGQQWLSDSNLGPHAGLNVRKRKRRNRVKFHRRKNHVAVRKRFRVRQRGGAARRGEDVGSDIHVDLDVPSVINEE</sequence>
<dbReference type="PROSITE" id="PS51293">
    <property type="entry name" value="SANT"/>
    <property type="match status" value="1"/>
</dbReference>
<dbReference type="Gene3D" id="3.30.60.90">
    <property type="match status" value="1"/>
</dbReference>
<dbReference type="SMART" id="SM00291">
    <property type="entry name" value="ZnF_ZZ"/>
    <property type="match status" value="1"/>
</dbReference>
<gene>
    <name evidence="12" type="ORF">ABEB36_003208</name>
</gene>
<dbReference type="FunFam" id="3.30.60.90:FF:000008">
    <property type="entry name" value="Transcriptional adapter 2"/>
    <property type="match status" value="1"/>
</dbReference>
<dbReference type="PANTHER" id="PTHR12374">
    <property type="entry name" value="TRANSCRIPTIONAL ADAPTOR 2 ADA2 -RELATED"/>
    <property type="match status" value="1"/>
</dbReference>
<dbReference type="InterPro" id="IPR055141">
    <property type="entry name" value="TADA2A_B-like_dom"/>
</dbReference>
<dbReference type="InterPro" id="IPR000433">
    <property type="entry name" value="Znf_ZZ"/>
</dbReference>
<keyword evidence="7" id="KW-0539">Nucleus</keyword>
<keyword evidence="13" id="KW-1185">Reference proteome</keyword>
<evidence type="ECO:0000259" key="11">
    <source>
        <dbReference type="PROSITE" id="PS51293"/>
    </source>
</evidence>
<dbReference type="PANTHER" id="PTHR12374:SF63">
    <property type="entry name" value="TRANSCRIPTIONAL ADAPTER 2-BETA"/>
    <property type="match status" value="1"/>
</dbReference>
<dbReference type="InterPro" id="IPR001005">
    <property type="entry name" value="SANT/Myb"/>
</dbReference>